<dbReference type="Proteomes" id="UP000225706">
    <property type="component" value="Unassembled WGS sequence"/>
</dbReference>
<protein>
    <recommendedName>
        <fullName evidence="3">Tc1-like transposase DDE domain-containing protein</fullName>
    </recommendedName>
</protein>
<dbReference type="EMBL" id="LSMT01000981">
    <property type="protein sequence ID" value="PFX13418.1"/>
    <property type="molecule type" value="Genomic_DNA"/>
</dbReference>
<name>A0A2B4RAL5_STYPI</name>
<dbReference type="OrthoDB" id="5977738at2759"/>
<proteinExistence type="predicted"/>
<evidence type="ECO:0000313" key="2">
    <source>
        <dbReference type="Proteomes" id="UP000225706"/>
    </source>
</evidence>
<sequence length="148" mass="16683">MRGFEDKEEDYLVVVDSLGVNQSTARGIEARYIREGRIQERSHGGRNKVNHAVMCHCVFVDECGYNIWMARSHGKALQEQRAYRQVCGQHGQNLTVTMAIPPINGLVFSSAAVGEINATWFDNFLAQARTNPDLDEEVIFVYDRAPAH</sequence>
<comment type="caution">
    <text evidence="1">The sequence shown here is derived from an EMBL/GenBank/DDBJ whole genome shotgun (WGS) entry which is preliminary data.</text>
</comment>
<reference evidence="2" key="1">
    <citation type="journal article" date="2017" name="bioRxiv">
        <title>Comparative analysis of the genomes of Stylophora pistillata and Acropora digitifera provides evidence for extensive differences between species of corals.</title>
        <authorList>
            <person name="Voolstra C.R."/>
            <person name="Li Y."/>
            <person name="Liew Y.J."/>
            <person name="Baumgarten S."/>
            <person name="Zoccola D."/>
            <person name="Flot J.-F."/>
            <person name="Tambutte S."/>
            <person name="Allemand D."/>
            <person name="Aranda M."/>
        </authorList>
    </citation>
    <scope>NUCLEOTIDE SEQUENCE [LARGE SCALE GENOMIC DNA]</scope>
</reference>
<gene>
    <name evidence="1" type="ORF">AWC38_SpisGene22493</name>
</gene>
<keyword evidence="2" id="KW-1185">Reference proteome</keyword>
<dbReference type="AlphaFoldDB" id="A0A2B4RAL5"/>
<accession>A0A2B4RAL5</accession>
<dbReference type="STRING" id="50429.A0A2B4RAL5"/>
<evidence type="ECO:0000313" key="1">
    <source>
        <dbReference type="EMBL" id="PFX13418.1"/>
    </source>
</evidence>
<organism evidence="1 2">
    <name type="scientific">Stylophora pistillata</name>
    <name type="common">Smooth cauliflower coral</name>
    <dbReference type="NCBI Taxonomy" id="50429"/>
    <lineage>
        <taxon>Eukaryota</taxon>
        <taxon>Metazoa</taxon>
        <taxon>Cnidaria</taxon>
        <taxon>Anthozoa</taxon>
        <taxon>Hexacorallia</taxon>
        <taxon>Scleractinia</taxon>
        <taxon>Astrocoeniina</taxon>
        <taxon>Pocilloporidae</taxon>
        <taxon>Stylophora</taxon>
    </lineage>
</organism>
<evidence type="ECO:0008006" key="3">
    <source>
        <dbReference type="Google" id="ProtNLM"/>
    </source>
</evidence>